<organism evidence="1 2">
    <name type="scientific">Luteolibacter soli</name>
    <dbReference type="NCBI Taxonomy" id="3135280"/>
    <lineage>
        <taxon>Bacteria</taxon>
        <taxon>Pseudomonadati</taxon>
        <taxon>Verrucomicrobiota</taxon>
        <taxon>Verrucomicrobiia</taxon>
        <taxon>Verrucomicrobiales</taxon>
        <taxon>Verrucomicrobiaceae</taxon>
        <taxon>Luteolibacter</taxon>
    </lineage>
</organism>
<evidence type="ECO:0000313" key="1">
    <source>
        <dbReference type="EMBL" id="MEK7949459.1"/>
    </source>
</evidence>
<accession>A0ABU9AR27</accession>
<dbReference type="Proteomes" id="UP001371305">
    <property type="component" value="Unassembled WGS sequence"/>
</dbReference>
<dbReference type="RefSeq" id="WP_341402876.1">
    <property type="nucleotide sequence ID" value="NZ_JBBUKT010000001.1"/>
</dbReference>
<keyword evidence="2" id="KW-1185">Reference proteome</keyword>
<dbReference type="InterPro" id="IPR036249">
    <property type="entry name" value="Thioredoxin-like_sf"/>
</dbReference>
<sequence>MNPEIAELERQVMELSQRLANLRKEAVLSAEIPDYTLETLTGPVTLSSLFAGKDILFAIHNMGQGCRYCTLWADGLNGFVPHLEDKFSLVLLSKDSPEIQQRMAHSRGWRFRMASHGGGPYAKEQTVTPGDDNMPGIACYQKIDGKIFRKGSAEFGPGDAFCSLWSILSLAGLSEDDWTPQYSYWKRPDPKAMEDGGDNLCCG</sequence>
<proteinExistence type="predicted"/>
<comment type="caution">
    <text evidence="1">The sequence shown here is derived from an EMBL/GenBank/DDBJ whole genome shotgun (WGS) entry which is preliminary data.</text>
</comment>
<dbReference type="SUPFAM" id="SSF52833">
    <property type="entry name" value="Thioredoxin-like"/>
    <property type="match status" value="1"/>
</dbReference>
<protein>
    <submittedName>
        <fullName evidence="1">DUF899 family protein</fullName>
    </submittedName>
</protein>
<name>A0ABU9AR27_9BACT</name>
<reference evidence="1 2" key="1">
    <citation type="submission" date="2024-04" db="EMBL/GenBank/DDBJ databases">
        <title>Luteolibacter sp. isolated from soil.</title>
        <authorList>
            <person name="An J."/>
        </authorList>
    </citation>
    <scope>NUCLEOTIDE SEQUENCE [LARGE SCALE GENOMIC DNA]</scope>
    <source>
        <strain evidence="1 2">Y139</strain>
    </source>
</reference>
<dbReference type="EMBL" id="JBBUKT010000001">
    <property type="protein sequence ID" value="MEK7949459.1"/>
    <property type="molecule type" value="Genomic_DNA"/>
</dbReference>
<evidence type="ECO:0000313" key="2">
    <source>
        <dbReference type="Proteomes" id="UP001371305"/>
    </source>
</evidence>
<dbReference type="Pfam" id="PF05988">
    <property type="entry name" value="DUF899"/>
    <property type="match status" value="1"/>
</dbReference>
<dbReference type="InterPro" id="IPR010296">
    <property type="entry name" value="DUF899_thioredox"/>
</dbReference>
<gene>
    <name evidence="1" type="ORF">WKV53_03070</name>
</gene>
<dbReference type="Gene3D" id="3.40.30.10">
    <property type="entry name" value="Glutaredoxin"/>
    <property type="match status" value="1"/>
</dbReference>